<dbReference type="Proteomes" id="UP000824005">
    <property type="component" value="Unassembled WGS sequence"/>
</dbReference>
<name>A0A9D1YTW6_9MICO</name>
<evidence type="ECO:0000313" key="3">
    <source>
        <dbReference type="EMBL" id="HIY65485.1"/>
    </source>
</evidence>
<comment type="caution">
    <text evidence="3">The sequence shown here is derived from an EMBL/GenBank/DDBJ whole genome shotgun (WGS) entry which is preliminary data.</text>
</comment>
<reference evidence="3" key="1">
    <citation type="journal article" date="2021" name="PeerJ">
        <title>Extensive microbial diversity within the chicken gut microbiome revealed by metagenomics and culture.</title>
        <authorList>
            <person name="Gilroy R."/>
            <person name="Ravi A."/>
            <person name="Getino M."/>
            <person name="Pursley I."/>
            <person name="Horton D.L."/>
            <person name="Alikhan N.F."/>
            <person name="Baker D."/>
            <person name="Gharbi K."/>
            <person name="Hall N."/>
            <person name="Watson M."/>
            <person name="Adriaenssens E.M."/>
            <person name="Foster-Nyarko E."/>
            <person name="Jarju S."/>
            <person name="Secka A."/>
            <person name="Antonio M."/>
            <person name="Oren A."/>
            <person name="Chaudhuri R.R."/>
            <person name="La Ragione R."/>
            <person name="Hildebrand F."/>
            <person name="Pallen M.J."/>
        </authorList>
    </citation>
    <scope>NUCLEOTIDE SEQUENCE</scope>
    <source>
        <strain evidence="3">ChiGjej1B1-98</strain>
    </source>
</reference>
<dbReference type="Pfam" id="PF16078">
    <property type="entry name" value="2-oxogl_dehyd_N"/>
    <property type="match status" value="1"/>
</dbReference>
<evidence type="ECO:0000259" key="2">
    <source>
        <dbReference type="Pfam" id="PF16078"/>
    </source>
</evidence>
<protein>
    <recommendedName>
        <fullName evidence="2">2-oxoglutarate dehydrogenase E1 component N-terminal domain-containing protein</fullName>
    </recommendedName>
</protein>
<dbReference type="EMBL" id="DXDC01000125">
    <property type="protein sequence ID" value="HIY65485.1"/>
    <property type="molecule type" value="Genomic_DNA"/>
</dbReference>
<feature type="region of interest" description="Disordered" evidence="1">
    <location>
        <begin position="45"/>
        <end position="81"/>
    </location>
</feature>
<accession>A0A9D1YTW6</accession>
<gene>
    <name evidence="3" type="ORF">H9830_04335</name>
</gene>
<evidence type="ECO:0000313" key="4">
    <source>
        <dbReference type="Proteomes" id="UP000824005"/>
    </source>
</evidence>
<dbReference type="InterPro" id="IPR032106">
    <property type="entry name" value="2-oxogl_dehyd_N"/>
</dbReference>
<feature type="domain" description="2-oxoglutarate dehydrogenase E1 component N-terminal" evidence="2">
    <location>
        <begin position="6"/>
        <end position="38"/>
    </location>
</feature>
<organism evidence="3 4">
    <name type="scientific">Candidatus Agrococcus pullicola</name>
    <dbReference type="NCBI Taxonomy" id="2838429"/>
    <lineage>
        <taxon>Bacteria</taxon>
        <taxon>Bacillati</taxon>
        <taxon>Actinomycetota</taxon>
        <taxon>Actinomycetes</taxon>
        <taxon>Micrococcales</taxon>
        <taxon>Microbacteriaceae</taxon>
        <taxon>Agrococcus</taxon>
    </lineage>
</organism>
<reference evidence="3" key="2">
    <citation type="submission" date="2021-04" db="EMBL/GenBank/DDBJ databases">
        <authorList>
            <person name="Gilroy R."/>
        </authorList>
    </citation>
    <scope>NUCLEOTIDE SEQUENCE</scope>
    <source>
        <strain evidence="3">ChiGjej1B1-98</strain>
    </source>
</reference>
<sequence length="81" mass="8931">MASPADSHEFGANEWLVDEQYELYRQDKNKVAKSWWPILERYAAQRSADPGANTPPETASESEKAAPPRVAPTAPKPPSPP</sequence>
<dbReference type="AlphaFoldDB" id="A0A9D1YTW6"/>
<evidence type="ECO:0000256" key="1">
    <source>
        <dbReference type="SAM" id="MobiDB-lite"/>
    </source>
</evidence>
<proteinExistence type="predicted"/>
<feature type="non-terminal residue" evidence="3">
    <location>
        <position position="81"/>
    </location>
</feature>